<feature type="compositionally biased region" description="Basic and acidic residues" evidence="4">
    <location>
        <begin position="377"/>
        <end position="389"/>
    </location>
</feature>
<feature type="compositionally biased region" description="Low complexity" evidence="4">
    <location>
        <begin position="544"/>
        <end position="558"/>
    </location>
</feature>
<dbReference type="PANTHER" id="PTHR22691:SF8">
    <property type="entry name" value="PROTEIN SPT2 HOMOLOG"/>
    <property type="match status" value="1"/>
</dbReference>
<feature type="domain" description="SPT2 homolog N-terminal" evidence="5">
    <location>
        <begin position="1"/>
        <end position="91"/>
    </location>
</feature>
<gene>
    <name evidence="6" type="ORF">AGLY_001587</name>
</gene>
<evidence type="ECO:0000256" key="1">
    <source>
        <dbReference type="ARBA" id="ARBA00006461"/>
    </source>
</evidence>
<dbReference type="InterPro" id="IPR013256">
    <property type="entry name" value="Chromatin_SPT2"/>
</dbReference>
<feature type="compositionally biased region" description="Polar residues" evidence="4">
    <location>
        <begin position="406"/>
        <end position="421"/>
    </location>
</feature>
<dbReference type="OrthoDB" id="6259853at2759"/>
<feature type="compositionally biased region" description="Basic and acidic residues" evidence="4">
    <location>
        <begin position="711"/>
        <end position="720"/>
    </location>
</feature>
<feature type="compositionally biased region" description="Low complexity" evidence="4">
    <location>
        <begin position="422"/>
        <end position="443"/>
    </location>
</feature>
<dbReference type="GO" id="GO:0003677">
    <property type="term" value="F:DNA binding"/>
    <property type="evidence" value="ECO:0007669"/>
    <property type="project" value="TreeGrafter"/>
</dbReference>
<dbReference type="PANTHER" id="PTHR22691">
    <property type="entry name" value="YEAST SPT2-RELATED"/>
    <property type="match status" value="1"/>
</dbReference>
<feature type="compositionally biased region" description="Basic and acidic residues" evidence="4">
    <location>
        <begin position="204"/>
        <end position="216"/>
    </location>
</feature>
<comment type="caution">
    <text evidence="6">The sequence shown here is derived from an EMBL/GenBank/DDBJ whole genome shotgun (WGS) entry which is preliminary data.</text>
</comment>
<dbReference type="GO" id="GO:0042393">
    <property type="term" value="F:histone binding"/>
    <property type="evidence" value="ECO:0007669"/>
    <property type="project" value="TreeGrafter"/>
</dbReference>
<dbReference type="InterPro" id="IPR054552">
    <property type="entry name" value="SPT2_N"/>
</dbReference>
<feature type="compositionally biased region" description="Polar residues" evidence="4">
    <location>
        <begin position="349"/>
        <end position="372"/>
    </location>
</feature>
<dbReference type="GO" id="GO:0005730">
    <property type="term" value="C:nucleolus"/>
    <property type="evidence" value="ECO:0007669"/>
    <property type="project" value="TreeGrafter"/>
</dbReference>
<dbReference type="GO" id="GO:0006360">
    <property type="term" value="P:transcription by RNA polymerase I"/>
    <property type="evidence" value="ECO:0007669"/>
    <property type="project" value="TreeGrafter"/>
</dbReference>
<keyword evidence="7" id="KW-1185">Reference proteome</keyword>
<organism evidence="6 7">
    <name type="scientific">Aphis glycines</name>
    <name type="common">Soybean aphid</name>
    <dbReference type="NCBI Taxonomy" id="307491"/>
    <lineage>
        <taxon>Eukaryota</taxon>
        <taxon>Metazoa</taxon>
        <taxon>Ecdysozoa</taxon>
        <taxon>Arthropoda</taxon>
        <taxon>Hexapoda</taxon>
        <taxon>Insecta</taxon>
        <taxon>Pterygota</taxon>
        <taxon>Neoptera</taxon>
        <taxon>Paraneoptera</taxon>
        <taxon>Hemiptera</taxon>
        <taxon>Sternorrhyncha</taxon>
        <taxon>Aphidomorpha</taxon>
        <taxon>Aphidoidea</taxon>
        <taxon>Aphididae</taxon>
        <taxon>Aphidini</taxon>
        <taxon>Aphis</taxon>
        <taxon>Aphis</taxon>
    </lineage>
</organism>
<feature type="compositionally biased region" description="Basic and acidic residues" evidence="4">
    <location>
        <begin position="311"/>
        <end position="320"/>
    </location>
</feature>
<comment type="similarity">
    <text evidence="1">Belongs to the SPT2 family.</text>
</comment>
<keyword evidence="3" id="KW-0175">Coiled coil</keyword>
<feature type="compositionally biased region" description="Basic and acidic residues" evidence="4">
    <location>
        <begin position="290"/>
        <end position="302"/>
    </location>
</feature>
<dbReference type="GO" id="GO:0006334">
    <property type="term" value="P:nucleosome assembly"/>
    <property type="evidence" value="ECO:0007669"/>
    <property type="project" value="TreeGrafter"/>
</dbReference>
<feature type="compositionally biased region" description="Acidic residues" evidence="4">
    <location>
        <begin position="731"/>
        <end position="750"/>
    </location>
</feature>
<feature type="compositionally biased region" description="Polar residues" evidence="4">
    <location>
        <begin position="616"/>
        <end position="633"/>
    </location>
</feature>
<evidence type="ECO:0000259" key="5">
    <source>
        <dbReference type="Pfam" id="PF22878"/>
    </source>
</evidence>
<dbReference type="Proteomes" id="UP000475862">
    <property type="component" value="Unassembled WGS sequence"/>
</dbReference>
<feature type="compositionally biased region" description="Polar residues" evidence="4">
    <location>
        <begin position="595"/>
        <end position="609"/>
    </location>
</feature>
<sequence length="818" mass="95003">MDFHTLLYQAQKNNTRDNEVRYFKASLDPPKKETKESRQLSDSIKRFLAKKDEEDRLKQIEEQKKKDELILLRSQDRKSFKRVQSMLNRTKSANKSVIEDAKDDVNTSVTMAGFNQPDEDDYGYVSKDAMAIYNNIMNKYVNTPADTRSVKTANHRSHDISGTKDRVRAALLKEEEDQLLPHKRKRKSKDLDNGDDYQDSVEPQQKKSKPDINTEKIKKRPPQPPPLNFQELLKIAEKKQYEPIIIEKPKKEEPLPMMTKKERQKYLEEKRIEEIRQARRQGKPLPVTIDRPKEIKSVERIQKSSASSSKVDIHAEDKLKKSASVWSKDYKISKELNNNSKNDKYVPRSLNNSESLRMNSNGNRTTSKSSLEPSMINEKRYNSNDDRYSPKPKLINDQYIPKAKNSVENNFSPKSRGISNNDRYVSQSRSSSSDKYSPKPKSSMAFDKYVSKPTPTERYVPKSRSPPAEKYSPKPKSSMSSNKYVSKSTPTERYVPQSRSPPPEKYSPKPKSSMSSNKYVSKSTPTERYVPQSRSPPPDKYSSKPKSSISSDKNVSKSTDTERYVHKSKFSANEKYSPKLKSSVQSERYVPKVKSSPSSERYTPSAIKNSTEKYSPRPMSSQNMKSKPTSSNDKYVPMSVDKSKKLQTSNNTKPRQLPPKEMAPKQFPPRDMKPKQFPPRDMVPKQFPPRDMVPKQFPPRDMIPKQFPPPDMRRRDDRHMPMRNKRQVIESDSDEYDSELDDFIDDGPEDEADYSKVISEIFKYDKSKYRGMDEDDECMESDYRTLQKEEYKSARAGLLEDLADIRREKLMMKRRKKL</sequence>
<dbReference type="EMBL" id="VYZN01000002">
    <property type="protein sequence ID" value="KAE9544408.1"/>
    <property type="molecule type" value="Genomic_DNA"/>
</dbReference>
<reference evidence="6 7" key="1">
    <citation type="submission" date="2019-08" db="EMBL/GenBank/DDBJ databases">
        <title>The genome of the soybean aphid Biotype 1, its phylome, world population structure and adaptation to the North American continent.</title>
        <authorList>
            <person name="Giordano R."/>
            <person name="Donthu R.K."/>
            <person name="Hernandez A.G."/>
            <person name="Wright C.L."/>
            <person name="Zimin A.V."/>
        </authorList>
    </citation>
    <scope>NUCLEOTIDE SEQUENCE [LARGE SCALE GENOMIC DNA]</scope>
    <source>
        <tissue evidence="6">Whole aphids</tissue>
    </source>
</reference>
<feature type="region of interest" description="Disordered" evidence="4">
    <location>
        <begin position="277"/>
        <end position="750"/>
    </location>
</feature>
<feature type="compositionally biased region" description="Low complexity" evidence="4">
    <location>
        <begin position="474"/>
        <end position="488"/>
    </location>
</feature>
<evidence type="ECO:0000313" key="6">
    <source>
        <dbReference type="EMBL" id="KAE9544408.1"/>
    </source>
</evidence>
<dbReference type="Pfam" id="PF08243">
    <property type="entry name" value="SPT2"/>
    <property type="match status" value="1"/>
</dbReference>
<evidence type="ECO:0000256" key="2">
    <source>
        <dbReference type="ARBA" id="ARBA00013786"/>
    </source>
</evidence>
<accession>A0A6G0U5L9</accession>
<evidence type="ECO:0000256" key="4">
    <source>
        <dbReference type="SAM" id="MobiDB-lite"/>
    </source>
</evidence>
<dbReference type="AlphaFoldDB" id="A0A6G0U5L9"/>
<evidence type="ECO:0000313" key="7">
    <source>
        <dbReference type="Proteomes" id="UP000475862"/>
    </source>
</evidence>
<proteinExistence type="inferred from homology"/>
<dbReference type="SMART" id="SM00784">
    <property type="entry name" value="SPT2"/>
    <property type="match status" value="1"/>
</dbReference>
<dbReference type="Pfam" id="PF22878">
    <property type="entry name" value="SPT2_N"/>
    <property type="match status" value="1"/>
</dbReference>
<name>A0A6G0U5L9_APHGL</name>
<protein>
    <recommendedName>
        <fullName evidence="2">Protein SPT2 homolog</fullName>
    </recommendedName>
</protein>
<evidence type="ECO:0000256" key="3">
    <source>
        <dbReference type="ARBA" id="ARBA00023054"/>
    </source>
</evidence>
<feature type="region of interest" description="Disordered" evidence="4">
    <location>
        <begin position="174"/>
        <end position="233"/>
    </location>
</feature>
<feature type="compositionally biased region" description="Low complexity" evidence="4">
    <location>
        <begin position="509"/>
        <end position="523"/>
    </location>
</feature>